<evidence type="ECO:0000313" key="1">
    <source>
        <dbReference type="EMBL" id="KWV58055.1"/>
    </source>
</evidence>
<protein>
    <submittedName>
        <fullName evidence="1">Uncharacterized protein</fullName>
    </submittedName>
</protein>
<sequence>MERDGDWSFFECGQFGLDAQSLFLQLRDPLLGLLLGNYVFNHEVNVALPLAFDPVTLRLQSRTRCDRVPRKSLPFTVVVAYISLDQLRVFQFFRHPAEYKSFDVAQVDDPSVRTTPALTDH</sequence>
<dbReference type="Proteomes" id="UP000057737">
    <property type="component" value="Unassembled WGS sequence"/>
</dbReference>
<gene>
    <name evidence="1" type="ORF">AS156_35070</name>
</gene>
<proteinExistence type="predicted"/>
<organism evidence="1 2">
    <name type="scientific">Bradyrhizobium macuxiense</name>
    <dbReference type="NCBI Taxonomy" id="1755647"/>
    <lineage>
        <taxon>Bacteria</taxon>
        <taxon>Pseudomonadati</taxon>
        <taxon>Pseudomonadota</taxon>
        <taxon>Alphaproteobacteria</taxon>
        <taxon>Hyphomicrobiales</taxon>
        <taxon>Nitrobacteraceae</taxon>
        <taxon>Bradyrhizobium</taxon>
    </lineage>
</organism>
<dbReference type="EMBL" id="LNCU01000039">
    <property type="protein sequence ID" value="KWV58055.1"/>
    <property type="molecule type" value="Genomic_DNA"/>
</dbReference>
<keyword evidence="2" id="KW-1185">Reference proteome</keyword>
<evidence type="ECO:0000313" key="2">
    <source>
        <dbReference type="Proteomes" id="UP000057737"/>
    </source>
</evidence>
<comment type="caution">
    <text evidence="1">The sequence shown here is derived from an EMBL/GenBank/DDBJ whole genome shotgun (WGS) entry which is preliminary data.</text>
</comment>
<accession>A0A125Q9P8</accession>
<reference evidence="1 2" key="1">
    <citation type="submission" date="2015-11" db="EMBL/GenBank/DDBJ databases">
        <title>Draft Genome Sequence of the Strain BR 10303 (Bradyrhizobium sp.) isolated from nodules of Centrolobium paraense.</title>
        <authorList>
            <person name="Zelli J.E."/>
            <person name="Simoes-Araujo J.L."/>
            <person name="Barauna A.C."/>
            <person name="Silva K."/>
        </authorList>
    </citation>
    <scope>NUCLEOTIDE SEQUENCE [LARGE SCALE GENOMIC DNA]</scope>
    <source>
        <strain evidence="1 2">BR 10303</strain>
    </source>
</reference>
<dbReference type="AlphaFoldDB" id="A0A125Q9P8"/>
<name>A0A125Q9P8_9BRAD</name>